<dbReference type="PANTHER" id="PTHR30570">
    <property type="entry name" value="PERIPLASMIC PHOSPHATE BINDING COMPONENT OF PHOSPHATE ABC TRANSPORTER"/>
    <property type="match status" value="1"/>
</dbReference>
<keyword evidence="2" id="KW-1133">Transmembrane helix</keyword>
<sequence>MNGFPLEIMLAIIGIAVPIMAFVWEFVLVGRKRLGYRVQMDTPVTGEIESVFPGVLPQLRPEGDGAAPELQDLSVVLVRIENNGLTDVDGTDYASPASDQVGLHIHFPHRRVIGMAVTELSDDALGDSLKPGTGIGSREDGQHRVGIVDLPKVPMDRGDHYKILVILQRTAGAGEYPVPVVRAKLKGGRVSETRSRSGVSPKLLGLIGFLVAVIAVQFVVGLNDQDTPDAADCGSGKLTLVGSTAFEPAVRDAATAYAKHCAGTAFAFEFDGSDRGLSRVDEDGKNDPGLLAITDGPKGVGYPNLLPRTLALSLFTMIVNPSVGVHDLSAQQIRDIYAGRVDNWQLVGGPDLPVRVVHRALGSGTRETFRKHVLGDDQPPAPAATSCRTLAATNPPGASFCEAPVTNDMLKTIADLPGSIGYSEYSDAAKTPGVKAVTIDGHRPARDQVLDHTYPFWSVEYAYSNGELPADSPAAAFLRFLTGGTGKDVLRSHGNTPCGELPNPTSCSPEK</sequence>
<dbReference type="EMBL" id="CP074371">
    <property type="protein sequence ID" value="QVI20975.1"/>
    <property type="molecule type" value="Genomic_DNA"/>
</dbReference>
<accession>A0ABX8CM48</accession>
<keyword evidence="2" id="KW-0812">Transmembrane</keyword>
<evidence type="ECO:0000313" key="5">
    <source>
        <dbReference type="Proteomes" id="UP000683310"/>
    </source>
</evidence>
<protein>
    <submittedName>
        <fullName evidence="4">Substrate-binding domain-containing protein</fullName>
    </submittedName>
</protein>
<dbReference type="Gene3D" id="3.40.190.10">
    <property type="entry name" value="Periplasmic binding protein-like II"/>
    <property type="match status" value="2"/>
</dbReference>
<keyword evidence="5" id="KW-1185">Reference proteome</keyword>
<reference evidence="4 5" key="1">
    <citation type="submission" date="2021-04" db="EMBL/GenBank/DDBJ databases">
        <title>Nocardia tengchongensis.</title>
        <authorList>
            <person name="Zhuang k."/>
            <person name="Ran Y."/>
            <person name="Li W."/>
        </authorList>
    </citation>
    <scope>NUCLEOTIDE SEQUENCE [LARGE SCALE GENOMIC DNA]</scope>
    <source>
        <strain evidence="4 5">CFH S0057</strain>
    </source>
</reference>
<keyword evidence="1" id="KW-0732">Signal</keyword>
<name>A0ABX8CM48_9NOCA</name>
<dbReference type="SUPFAM" id="SSF53850">
    <property type="entry name" value="Periplasmic binding protein-like II"/>
    <property type="match status" value="1"/>
</dbReference>
<evidence type="ECO:0000313" key="4">
    <source>
        <dbReference type="EMBL" id="QVI20975.1"/>
    </source>
</evidence>
<evidence type="ECO:0000259" key="3">
    <source>
        <dbReference type="Pfam" id="PF12849"/>
    </source>
</evidence>
<feature type="transmembrane region" description="Helical" evidence="2">
    <location>
        <begin position="203"/>
        <end position="222"/>
    </location>
</feature>
<feature type="domain" description="PBP" evidence="3">
    <location>
        <begin position="228"/>
        <end position="482"/>
    </location>
</feature>
<organism evidence="4 5">
    <name type="scientific">Nocardia tengchongensis</name>
    <dbReference type="NCBI Taxonomy" id="2055889"/>
    <lineage>
        <taxon>Bacteria</taxon>
        <taxon>Bacillati</taxon>
        <taxon>Actinomycetota</taxon>
        <taxon>Actinomycetes</taxon>
        <taxon>Mycobacteriales</taxon>
        <taxon>Nocardiaceae</taxon>
        <taxon>Nocardia</taxon>
    </lineage>
</organism>
<gene>
    <name evidence="4" type="ORF">KHQ06_33730</name>
</gene>
<dbReference type="InterPro" id="IPR050811">
    <property type="entry name" value="Phosphate_ABC_transporter"/>
</dbReference>
<dbReference type="PANTHER" id="PTHR30570:SF1">
    <property type="entry name" value="PHOSPHATE-BINDING PROTEIN PSTS"/>
    <property type="match status" value="1"/>
</dbReference>
<evidence type="ECO:0000256" key="1">
    <source>
        <dbReference type="ARBA" id="ARBA00022729"/>
    </source>
</evidence>
<feature type="transmembrane region" description="Helical" evidence="2">
    <location>
        <begin position="6"/>
        <end position="30"/>
    </location>
</feature>
<dbReference type="Proteomes" id="UP000683310">
    <property type="component" value="Chromosome"/>
</dbReference>
<evidence type="ECO:0000256" key="2">
    <source>
        <dbReference type="SAM" id="Phobius"/>
    </source>
</evidence>
<dbReference type="InterPro" id="IPR024370">
    <property type="entry name" value="PBP_domain"/>
</dbReference>
<proteinExistence type="predicted"/>
<keyword evidence="2" id="KW-0472">Membrane</keyword>
<dbReference type="Pfam" id="PF12849">
    <property type="entry name" value="PBP_like_2"/>
    <property type="match status" value="1"/>
</dbReference>